<feature type="region of interest" description="Disordered" evidence="1">
    <location>
        <begin position="1"/>
        <end position="43"/>
    </location>
</feature>
<protein>
    <submittedName>
        <fullName evidence="2">Uncharacterized protein</fullName>
    </submittedName>
</protein>
<accession>A0A9P4VND6</accession>
<reference evidence="2" key="1">
    <citation type="journal article" date="2020" name="Stud. Mycol.">
        <title>101 Dothideomycetes genomes: a test case for predicting lifestyles and emergence of pathogens.</title>
        <authorList>
            <person name="Haridas S."/>
            <person name="Albert R."/>
            <person name="Binder M."/>
            <person name="Bloem J."/>
            <person name="Labutti K."/>
            <person name="Salamov A."/>
            <person name="Andreopoulos B."/>
            <person name="Baker S."/>
            <person name="Barry K."/>
            <person name="Bills G."/>
            <person name="Bluhm B."/>
            <person name="Cannon C."/>
            <person name="Castanera R."/>
            <person name="Culley D."/>
            <person name="Daum C."/>
            <person name="Ezra D."/>
            <person name="Gonzalez J."/>
            <person name="Henrissat B."/>
            <person name="Kuo A."/>
            <person name="Liang C."/>
            <person name="Lipzen A."/>
            <person name="Lutzoni F."/>
            <person name="Magnuson J."/>
            <person name="Mondo S."/>
            <person name="Nolan M."/>
            <person name="Ohm R."/>
            <person name="Pangilinan J."/>
            <person name="Park H.-J."/>
            <person name="Ramirez L."/>
            <person name="Alfaro M."/>
            <person name="Sun H."/>
            <person name="Tritt A."/>
            <person name="Yoshinaga Y."/>
            <person name="Zwiers L.-H."/>
            <person name="Turgeon B."/>
            <person name="Goodwin S."/>
            <person name="Spatafora J."/>
            <person name="Crous P."/>
            <person name="Grigoriev I."/>
        </authorList>
    </citation>
    <scope>NUCLEOTIDE SEQUENCE</scope>
    <source>
        <strain evidence="2">CBS 101060</strain>
    </source>
</reference>
<comment type="caution">
    <text evidence="2">The sequence shown here is derived from an EMBL/GenBank/DDBJ whole genome shotgun (WGS) entry which is preliminary data.</text>
</comment>
<evidence type="ECO:0000256" key="1">
    <source>
        <dbReference type="SAM" id="MobiDB-lite"/>
    </source>
</evidence>
<gene>
    <name evidence="2" type="ORF">M501DRAFT_990362</name>
</gene>
<evidence type="ECO:0000313" key="2">
    <source>
        <dbReference type="EMBL" id="KAF2834389.1"/>
    </source>
</evidence>
<organism evidence="2 3">
    <name type="scientific">Patellaria atrata CBS 101060</name>
    <dbReference type="NCBI Taxonomy" id="1346257"/>
    <lineage>
        <taxon>Eukaryota</taxon>
        <taxon>Fungi</taxon>
        <taxon>Dikarya</taxon>
        <taxon>Ascomycota</taxon>
        <taxon>Pezizomycotina</taxon>
        <taxon>Dothideomycetes</taxon>
        <taxon>Dothideomycetes incertae sedis</taxon>
        <taxon>Patellariales</taxon>
        <taxon>Patellariaceae</taxon>
        <taxon>Patellaria</taxon>
    </lineage>
</organism>
<dbReference type="EMBL" id="MU006120">
    <property type="protein sequence ID" value="KAF2834389.1"/>
    <property type="molecule type" value="Genomic_DNA"/>
</dbReference>
<feature type="compositionally biased region" description="Low complexity" evidence="1">
    <location>
        <begin position="33"/>
        <end position="43"/>
    </location>
</feature>
<dbReference type="Proteomes" id="UP000799429">
    <property type="component" value="Unassembled WGS sequence"/>
</dbReference>
<proteinExistence type="predicted"/>
<name>A0A9P4VND6_9PEZI</name>
<dbReference type="AlphaFoldDB" id="A0A9P4VND6"/>
<keyword evidence="3" id="KW-1185">Reference proteome</keyword>
<sequence>MSDQPARTSQSSGVQGPEQQYQNMESRRPASRPPITAAATTAVQAPTIPVIVRDLAAPTVQGASVPAFGPAQAAAGSFGIPGHNPGNPLPHRPAPGTSPAPPPRVPLDLAANAGVSAVSPAYYAGYVARALSPMPVSVPPVQSGWDQQLLAACYGTLQYEDQRYGPQDVRRYDAQYGGPQRSNTAYFQSSQYQVVLQNQQQQGQQGAWFDSRGQRGNEAVDLEEQKDDWWWGEADEEVGVNGMWGWEGGF</sequence>
<evidence type="ECO:0000313" key="3">
    <source>
        <dbReference type="Proteomes" id="UP000799429"/>
    </source>
</evidence>
<feature type="compositionally biased region" description="Polar residues" evidence="1">
    <location>
        <begin position="1"/>
        <end position="24"/>
    </location>
</feature>
<feature type="compositionally biased region" description="Pro residues" evidence="1">
    <location>
        <begin position="87"/>
        <end position="103"/>
    </location>
</feature>
<feature type="region of interest" description="Disordered" evidence="1">
    <location>
        <begin position="76"/>
        <end position="103"/>
    </location>
</feature>